<reference evidence="2 3" key="1">
    <citation type="submission" date="2017-08" db="EMBL/GenBank/DDBJ databases">
        <title>Infants hospitalized years apart are colonized by the same room-sourced microbial strains.</title>
        <authorList>
            <person name="Brooks B."/>
            <person name="Olm M.R."/>
            <person name="Firek B.A."/>
            <person name="Baker R."/>
            <person name="Thomas B.C."/>
            <person name="Morowitz M.J."/>
            <person name="Banfield J.F."/>
        </authorList>
    </citation>
    <scope>NUCLEOTIDE SEQUENCE [LARGE SCALE GENOMIC DNA]</scope>
    <source>
        <strain evidence="2">S2_005_003_R2_43</strain>
    </source>
</reference>
<feature type="domain" description="MazG C-terminal" evidence="1">
    <location>
        <begin position="224"/>
        <end position="412"/>
    </location>
</feature>
<dbReference type="Proteomes" id="UP000249577">
    <property type="component" value="Unassembled WGS sequence"/>
</dbReference>
<accession>A0A2W5K9W6</accession>
<protein>
    <submittedName>
        <fullName evidence="2">Pyrophosphatase</fullName>
    </submittedName>
</protein>
<proteinExistence type="predicted"/>
<dbReference type="InterPro" id="IPR041407">
    <property type="entry name" value="MazG_C"/>
</dbReference>
<dbReference type="Gene3D" id="1.10.287.1080">
    <property type="entry name" value="MazG-like"/>
    <property type="match status" value="1"/>
</dbReference>
<evidence type="ECO:0000259" key="1">
    <source>
        <dbReference type="Pfam" id="PF18722"/>
    </source>
</evidence>
<organism evidence="2 3">
    <name type="scientific">Ancylobacter novellus</name>
    <name type="common">Thiobacillus novellus</name>
    <dbReference type="NCBI Taxonomy" id="921"/>
    <lineage>
        <taxon>Bacteria</taxon>
        <taxon>Pseudomonadati</taxon>
        <taxon>Pseudomonadota</taxon>
        <taxon>Alphaproteobacteria</taxon>
        <taxon>Hyphomicrobiales</taxon>
        <taxon>Xanthobacteraceae</taxon>
        <taxon>Ancylobacter</taxon>
    </lineage>
</organism>
<sequence length="414" mass="45540">MLQKLSGRCCEVFSATVRIRDGGTACHARKEARLDLLLDEFQATASTTDRTAAFGKGFDLALLGLFGEVGSLLSEVKKRQRDSVSFIGYEDAVVEEMGDVLWYLAAIARAAGIPLSSLAAQALGGQTPEKATFSRLQPQQALPFSLPTIAFEKTLLKLAAAVGVLTGFRTGDEDHVPADHLALQLASILGLLVDAANEAGVTLEVAAARNLAKTADRWQAKGSAPVFDESFPIEEQLPRALEVEIFERKAANGKHYVVQRVNGVFVGDRLTDNIMKPDDYRFHDAFHYAYAAVLGWSPVTRALLKLKRKSETSIDEGEDGARAILLEEAVATYVFGEAKQLEFFKGRMPGELSFTLLKSVRQFVRGYEAANCPLWLWEKAILQGNEAFRFLQERRRGKLAIDFANRQLTISELP</sequence>
<dbReference type="InterPro" id="IPR011379">
    <property type="entry name" value="MazG-related_GP37"/>
</dbReference>
<dbReference type="CDD" id="cd11541">
    <property type="entry name" value="NTP-PPase_u4"/>
    <property type="match status" value="1"/>
</dbReference>
<gene>
    <name evidence="2" type="ORF">DI565_16780</name>
</gene>
<evidence type="ECO:0000313" key="2">
    <source>
        <dbReference type="EMBL" id="PZQ11845.1"/>
    </source>
</evidence>
<name>A0A2W5K9W6_ANCNO</name>
<dbReference type="SUPFAM" id="SSF101386">
    <property type="entry name" value="all-alpha NTP pyrophosphatases"/>
    <property type="match status" value="1"/>
</dbReference>
<evidence type="ECO:0000313" key="3">
    <source>
        <dbReference type="Proteomes" id="UP000249577"/>
    </source>
</evidence>
<dbReference type="Pfam" id="PF18722">
    <property type="entry name" value="MazG_C"/>
    <property type="match status" value="1"/>
</dbReference>
<dbReference type="EMBL" id="QFPN01000010">
    <property type="protein sequence ID" value="PZQ11845.1"/>
    <property type="molecule type" value="Genomic_DNA"/>
</dbReference>
<dbReference type="AlphaFoldDB" id="A0A2W5K9W6"/>
<comment type="caution">
    <text evidence="2">The sequence shown here is derived from an EMBL/GenBank/DDBJ whole genome shotgun (WGS) entry which is preliminary data.</text>
</comment>